<evidence type="ECO:0000313" key="2">
    <source>
        <dbReference type="EMBL" id="KAK2597596.1"/>
    </source>
</evidence>
<name>A0AAD9S2M9_PHOAM</name>
<accession>A0AAD9S2M9</accession>
<gene>
    <name evidence="2" type="ORF">N8I77_012374</name>
</gene>
<evidence type="ECO:0000256" key="1">
    <source>
        <dbReference type="SAM" id="MobiDB-lite"/>
    </source>
</evidence>
<dbReference type="AlphaFoldDB" id="A0AAD9S2M9"/>
<dbReference type="EMBL" id="JAUJFL010000009">
    <property type="protein sequence ID" value="KAK2597596.1"/>
    <property type="molecule type" value="Genomic_DNA"/>
</dbReference>
<feature type="compositionally biased region" description="Basic and acidic residues" evidence="1">
    <location>
        <begin position="334"/>
        <end position="361"/>
    </location>
</feature>
<proteinExistence type="predicted"/>
<sequence>MADFSGGSNVPIESARRNADRLGINYDALPQMPFWSRLFGSSDDYVKTRVATKVMASSASVGRELTQSEKDAMAYHFSKLLVTISYASPLAVGATYAFEKATRSKFGFPFYNPKPPRFNPNKFPGVPEGMISTWTWHGVRVLAWYTVSKVSIGLLATSYAISVYSANAGSDNRLESYRRELSRRAGVPMRGGQQPALPQEPSGQPRRQLSQPRWEEPEPAPESAGWAGSEQPEKAAPMSTTTQWTATQKPQTERQDSYNQESYIFDDASPVAASEQNNPPTQQSTQQGGSAWDRIRGQAQAARGQPGSWAKKRQDEMTSRGAQDGTSYNYTTADEEKSYAKEQAQKEFDEMLERERRGKGR</sequence>
<feature type="compositionally biased region" description="Low complexity" evidence="1">
    <location>
        <begin position="276"/>
        <end position="290"/>
    </location>
</feature>
<protein>
    <submittedName>
        <fullName evidence="2">Uncharacterized protein</fullName>
    </submittedName>
</protein>
<feature type="compositionally biased region" description="Polar residues" evidence="1">
    <location>
        <begin position="320"/>
        <end position="332"/>
    </location>
</feature>
<feature type="region of interest" description="Disordered" evidence="1">
    <location>
        <begin position="185"/>
        <end position="361"/>
    </location>
</feature>
<keyword evidence="3" id="KW-1185">Reference proteome</keyword>
<reference evidence="2" key="1">
    <citation type="submission" date="2023-06" db="EMBL/GenBank/DDBJ databases">
        <authorList>
            <person name="Noh H."/>
        </authorList>
    </citation>
    <scope>NUCLEOTIDE SEQUENCE</scope>
    <source>
        <strain evidence="2">DUCC20226</strain>
    </source>
</reference>
<feature type="compositionally biased region" description="Polar residues" evidence="1">
    <location>
        <begin position="238"/>
        <end position="250"/>
    </location>
</feature>
<dbReference type="Proteomes" id="UP001265746">
    <property type="component" value="Unassembled WGS sequence"/>
</dbReference>
<feature type="compositionally biased region" description="Polar residues" evidence="1">
    <location>
        <begin position="201"/>
        <end position="211"/>
    </location>
</feature>
<evidence type="ECO:0000313" key="3">
    <source>
        <dbReference type="Proteomes" id="UP001265746"/>
    </source>
</evidence>
<comment type="caution">
    <text evidence="2">The sequence shown here is derived from an EMBL/GenBank/DDBJ whole genome shotgun (WGS) entry which is preliminary data.</text>
</comment>
<organism evidence="2 3">
    <name type="scientific">Phomopsis amygdali</name>
    <name type="common">Fusicoccum amygdali</name>
    <dbReference type="NCBI Taxonomy" id="1214568"/>
    <lineage>
        <taxon>Eukaryota</taxon>
        <taxon>Fungi</taxon>
        <taxon>Dikarya</taxon>
        <taxon>Ascomycota</taxon>
        <taxon>Pezizomycotina</taxon>
        <taxon>Sordariomycetes</taxon>
        <taxon>Sordariomycetidae</taxon>
        <taxon>Diaporthales</taxon>
        <taxon>Diaporthaceae</taxon>
        <taxon>Diaporthe</taxon>
    </lineage>
</organism>